<name>A0A1M6MNY2_9FIRM</name>
<dbReference type="EMBL" id="FQZV01000046">
    <property type="protein sequence ID" value="SHJ84993.1"/>
    <property type="molecule type" value="Genomic_DNA"/>
</dbReference>
<reference evidence="13" key="1">
    <citation type="submission" date="2016-11" db="EMBL/GenBank/DDBJ databases">
        <authorList>
            <person name="Varghese N."/>
            <person name="Submissions S."/>
        </authorList>
    </citation>
    <scope>NUCLEOTIDE SEQUENCE [LARGE SCALE GENOMIC DNA]</scope>
    <source>
        <strain evidence="13">DSM 17957</strain>
    </source>
</reference>
<evidence type="ECO:0000256" key="7">
    <source>
        <dbReference type="ARBA" id="ARBA00022989"/>
    </source>
</evidence>
<evidence type="ECO:0000313" key="12">
    <source>
        <dbReference type="EMBL" id="SHJ84993.1"/>
    </source>
</evidence>
<keyword evidence="7 9" id="KW-1133">Transmembrane helix</keyword>
<dbReference type="Pfam" id="PF00005">
    <property type="entry name" value="ABC_tran"/>
    <property type="match status" value="1"/>
</dbReference>
<organism evidence="12 13">
    <name type="scientific">Geosporobacter subterraneus DSM 17957</name>
    <dbReference type="NCBI Taxonomy" id="1121919"/>
    <lineage>
        <taxon>Bacteria</taxon>
        <taxon>Bacillati</taxon>
        <taxon>Bacillota</taxon>
        <taxon>Clostridia</taxon>
        <taxon>Peptostreptococcales</taxon>
        <taxon>Thermotaleaceae</taxon>
        <taxon>Geosporobacter</taxon>
    </lineage>
</organism>
<dbReference type="PANTHER" id="PTHR43394:SF1">
    <property type="entry name" value="ATP-BINDING CASSETTE SUB-FAMILY B MEMBER 10, MITOCHONDRIAL"/>
    <property type="match status" value="1"/>
</dbReference>
<accession>A0A1M6MNY2</accession>
<dbReference type="GO" id="GO:0015421">
    <property type="term" value="F:ABC-type oligopeptide transporter activity"/>
    <property type="evidence" value="ECO:0007669"/>
    <property type="project" value="TreeGrafter"/>
</dbReference>
<dbReference type="SUPFAM" id="SSF52540">
    <property type="entry name" value="P-loop containing nucleoside triphosphate hydrolases"/>
    <property type="match status" value="1"/>
</dbReference>
<feature type="transmembrane region" description="Helical" evidence="9">
    <location>
        <begin position="163"/>
        <end position="184"/>
    </location>
</feature>
<dbReference type="PANTHER" id="PTHR43394">
    <property type="entry name" value="ATP-DEPENDENT PERMEASE MDL1, MITOCHONDRIAL"/>
    <property type="match status" value="1"/>
</dbReference>
<gene>
    <name evidence="12" type="ORF">SAMN02745975_03040</name>
</gene>
<dbReference type="Proteomes" id="UP000184536">
    <property type="component" value="Unassembled WGS sequence"/>
</dbReference>
<dbReference type="SUPFAM" id="SSF90123">
    <property type="entry name" value="ABC transporter transmembrane region"/>
    <property type="match status" value="1"/>
</dbReference>
<keyword evidence="5" id="KW-0547">Nucleotide-binding</keyword>
<keyword evidence="4 9" id="KW-0812">Transmembrane</keyword>
<keyword evidence="8 9" id="KW-0472">Membrane</keyword>
<feature type="transmembrane region" description="Helical" evidence="9">
    <location>
        <begin position="69"/>
        <end position="91"/>
    </location>
</feature>
<dbReference type="Gene3D" id="1.20.1560.10">
    <property type="entry name" value="ABC transporter type 1, transmembrane domain"/>
    <property type="match status" value="1"/>
</dbReference>
<evidence type="ECO:0000256" key="6">
    <source>
        <dbReference type="ARBA" id="ARBA00022840"/>
    </source>
</evidence>
<keyword evidence="2" id="KW-0813">Transport</keyword>
<dbReference type="PROSITE" id="PS50929">
    <property type="entry name" value="ABC_TM1F"/>
    <property type="match status" value="1"/>
</dbReference>
<dbReference type="InterPro" id="IPR003439">
    <property type="entry name" value="ABC_transporter-like_ATP-bd"/>
</dbReference>
<protein>
    <submittedName>
        <fullName evidence="12">ATP-binding cassette, subfamily B, multidrug efflux pump</fullName>
    </submittedName>
</protein>
<evidence type="ECO:0000256" key="8">
    <source>
        <dbReference type="ARBA" id="ARBA00023136"/>
    </source>
</evidence>
<evidence type="ECO:0000313" key="13">
    <source>
        <dbReference type="Proteomes" id="UP000184536"/>
    </source>
</evidence>
<keyword evidence="13" id="KW-1185">Reference proteome</keyword>
<feature type="domain" description="ABC transmembrane type-1" evidence="11">
    <location>
        <begin position="1"/>
        <end position="219"/>
    </location>
</feature>
<dbReference type="InterPro" id="IPR039421">
    <property type="entry name" value="Type_1_exporter"/>
</dbReference>
<sequence>MSNRIACDMRAGILSKTLGQSMEQLDRESIGDLMARTVGDVEQVVSTMQTTINEAWDTWLLMLSYYVVLLYYDPVITLVCSIPIPIAIYTAEAIRHPLYRFSTNSRKAASLVNSHLQRTLNGISVLRLFGREEIERERLKEYSKDQMNWSIKTSLLQTGMMPVYSTLASLGIIGVIGLGGNQVISGSWSLGSFTAYLTMFIAMSTRTWVAARVFNQFHAAKASWDRIKEKLRVPVLMKAATTVPQMEENNEEAIRFENMCFKYAGSTHNVLSNISFESRKGAIIGITGSVGSGKSALAAVLTGLYPYEGSIKIFGRELREMNAGQRKGMIAYSPQDSFLFSSTIEENISFGTLDRASADYERLEKILYITALSDDMDLFPQGIQTLVGERGLRVSGGQKQRISIARALYADTPVVLLDDPFSAVDIGTERKMIERIRQELQGKTILIFSHRLEVFKHTDQILVLDRGRLVEQGSHHELMQKDGIYQKIFNAQNWMEGENNDINSN</sequence>
<keyword evidence="6 12" id="KW-0067">ATP-binding</keyword>
<dbReference type="PROSITE" id="PS50893">
    <property type="entry name" value="ABC_TRANSPORTER_2"/>
    <property type="match status" value="1"/>
</dbReference>
<evidence type="ECO:0000259" key="11">
    <source>
        <dbReference type="PROSITE" id="PS50929"/>
    </source>
</evidence>
<comment type="subcellular location">
    <subcellularLocation>
        <location evidence="1">Cell membrane</location>
        <topology evidence="1">Multi-pass membrane protein</topology>
    </subcellularLocation>
</comment>
<feature type="domain" description="ABC transporter" evidence="10">
    <location>
        <begin position="254"/>
        <end position="491"/>
    </location>
</feature>
<evidence type="ECO:0000256" key="9">
    <source>
        <dbReference type="SAM" id="Phobius"/>
    </source>
</evidence>
<evidence type="ECO:0000256" key="5">
    <source>
        <dbReference type="ARBA" id="ARBA00022741"/>
    </source>
</evidence>
<dbReference type="STRING" id="1121919.SAMN02745975_03040"/>
<dbReference type="InterPro" id="IPR011527">
    <property type="entry name" value="ABC1_TM_dom"/>
</dbReference>
<dbReference type="GO" id="GO:0005524">
    <property type="term" value="F:ATP binding"/>
    <property type="evidence" value="ECO:0007669"/>
    <property type="project" value="UniProtKB-KW"/>
</dbReference>
<evidence type="ECO:0000259" key="10">
    <source>
        <dbReference type="PROSITE" id="PS50893"/>
    </source>
</evidence>
<dbReference type="OrthoDB" id="9806127at2"/>
<dbReference type="InterPro" id="IPR027417">
    <property type="entry name" value="P-loop_NTPase"/>
</dbReference>
<dbReference type="InterPro" id="IPR017871">
    <property type="entry name" value="ABC_transporter-like_CS"/>
</dbReference>
<dbReference type="FunFam" id="3.40.50.300:FF:000854">
    <property type="entry name" value="Multidrug ABC transporter ATP-binding protein"/>
    <property type="match status" value="1"/>
</dbReference>
<evidence type="ECO:0000256" key="1">
    <source>
        <dbReference type="ARBA" id="ARBA00004651"/>
    </source>
</evidence>
<dbReference type="AlphaFoldDB" id="A0A1M6MNY2"/>
<dbReference type="Gene3D" id="3.40.50.300">
    <property type="entry name" value="P-loop containing nucleotide triphosphate hydrolases"/>
    <property type="match status" value="1"/>
</dbReference>
<dbReference type="PROSITE" id="PS00211">
    <property type="entry name" value="ABC_TRANSPORTER_1"/>
    <property type="match status" value="1"/>
</dbReference>
<dbReference type="RefSeq" id="WP_110942079.1">
    <property type="nucleotide sequence ID" value="NZ_FQZV01000046.1"/>
</dbReference>
<dbReference type="InterPro" id="IPR036640">
    <property type="entry name" value="ABC1_TM_sf"/>
</dbReference>
<evidence type="ECO:0000256" key="4">
    <source>
        <dbReference type="ARBA" id="ARBA00022692"/>
    </source>
</evidence>
<dbReference type="InterPro" id="IPR003593">
    <property type="entry name" value="AAA+_ATPase"/>
</dbReference>
<feature type="transmembrane region" description="Helical" evidence="9">
    <location>
        <begin position="190"/>
        <end position="209"/>
    </location>
</feature>
<dbReference type="CDD" id="cd07346">
    <property type="entry name" value="ABC_6TM_exporters"/>
    <property type="match status" value="1"/>
</dbReference>
<dbReference type="GO" id="GO:0016887">
    <property type="term" value="F:ATP hydrolysis activity"/>
    <property type="evidence" value="ECO:0007669"/>
    <property type="project" value="InterPro"/>
</dbReference>
<evidence type="ECO:0000256" key="3">
    <source>
        <dbReference type="ARBA" id="ARBA00022475"/>
    </source>
</evidence>
<dbReference type="SMART" id="SM00382">
    <property type="entry name" value="AAA"/>
    <property type="match status" value="1"/>
</dbReference>
<dbReference type="Pfam" id="PF00664">
    <property type="entry name" value="ABC_membrane"/>
    <property type="match status" value="1"/>
</dbReference>
<evidence type="ECO:0000256" key="2">
    <source>
        <dbReference type="ARBA" id="ARBA00022448"/>
    </source>
</evidence>
<proteinExistence type="predicted"/>
<keyword evidence="3" id="KW-1003">Cell membrane</keyword>
<dbReference type="GO" id="GO:0005886">
    <property type="term" value="C:plasma membrane"/>
    <property type="evidence" value="ECO:0007669"/>
    <property type="project" value="UniProtKB-SubCell"/>
</dbReference>